<feature type="chain" id="PRO_5018579274" description="PchX" evidence="1">
    <location>
        <begin position="31"/>
        <end position="229"/>
    </location>
</feature>
<keyword evidence="1" id="KW-0732">Signal</keyword>
<evidence type="ECO:0000313" key="2">
    <source>
        <dbReference type="EMBL" id="VEE47714.1"/>
    </source>
</evidence>
<proteinExistence type="predicted"/>
<dbReference type="AlphaFoldDB" id="A0A3S4RHX6"/>
<dbReference type="EMBL" id="LR134300">
    <property type="protein sequence ID" value="VEE47714.1"/>
    <property type="molecule type" value="Genomic_DNA"/>
</dbReference>
<evidence type="ECO:0000313" key="3">
    <source>
        <dbReference type="Proteomes" id="UP000278078"/>
    </source>
</evidence>
<reference evidence="2 3" key="1">
    <citation type="submission" date="2018-12" db="EMBL/GenBank/DDBJ databases">
        <authorList>
            <consortium name="Pathogen Informatics"/>
        </authorList>
    </citation>
    <scope>NUCLEOTIDE SEQUENCE [LARGE SCALE GENOMIC DNA]</scope>
    <source>
        <strain evidence="2 3">NCTC10783</strain>
    </source>
</reference>
<evidence type="ECO:0000256" key="1">
    <source>
        <dbReference type="SAM" id="SignalP"/>
    </source>
</evidence>
<sequence>MNVERRSLLKSMALGGLASAAMGSSGLAMANAFIAPSSRLPATLVLVNGAVAGSAFLQAINASPAGRLAEVQRTDLGLDFFLALEQRLKNGKPPRIIGLLDDASAALVIDLSRSSGARVQWLGQHTASAAGSQHRLLSSEAAHGCALQLGLQLNASGAGFNLTEQRLLGHQPPLQLAAGARNGAVSEQWAATLGHTLAMLGSDAGTQPPLAVSRRSPLTGTFVSFSIEA</sequence>
<protein>
    <recommendedName>
        <fullName evidence="4">PchX</fullName>
    </recommendedName>
</protein>
<evidence type="ECO:0008006" key="4">
    <source>
        <dbReference type="Google" id="ProtNLM"/>
    </source>
</evidence>
<dbReference type="Proteomes" id="UP000278078">
    <property type="component" value="Chromosome"/>
</dbReference>
<feature type="signal peptide" evidence="1">
    <location>
        <begin position="1"/>
        <end position="30"/>
    </location>
</feature>
<gene>
    <name evidence="2" type="ORF">NCTC10783_03607</name>
</gene>
<dbReference type="InterPro" id="IPR006311">
    <property type="entry name" value="TAT_signal"/>
</dbReference>
<accession>A0A3S4RHX6</accession>
<dbReference type="PROSITE" id="PS51318">
    <property type="entry name" value="TAT"/>
    <property type="match status" value="1"/>
</dbReference>
<name>A0A3S4RHX6_PSEFL</name>
<organism evidence="2 3">
    <name type="scientific">Pseudomonas fluorescens</name>
    <dbReference type="NCBI Taxonomy" id="294"/>
    <lineage>
        <taxon>Bacteria</taxon>
        <taxon>Pseudomonadati</taxon>
        <taxon>Pseudomonadota</taxon>
        <taxon>Gammaproteobacteria</taxon>
        <taxon>Pseudomonadales</taxon>
        <taxon>Pseudomonadaceae</taxon>
        <taxon>Pseudomonas</taxon>
    </lineage>
</organism>